<comment type="caution">
    <text evidence="4">The sequence shown here is derived from an EMBL/GenBank/DDBJ whole genome shotgun (WGS) entry which is preliminary data.</text>
</comment>
<gene>
    <name evidence="4" type="ORF">C5750_08630</name>
</gene>
<dbReference type="EMBL" id="PVBT01000002">
    <property type="protein sequence ID" value="PRD55634.1"/>
    <property type="molecule type" value="Genomic_DNA"/>
</dbReference>
<dbReference type="RefSeq" id="WP_105733863.1">
    <property type="nucleotide sequence ID" value="NZ_PVBT01000002.1"/>
</dbReference>
<evidence type="ECO:0000313" key="5">
    <source>
        <dbReference type="Proteomes" id="UP000238563"/>
    </source>
</evidence>
<dbReference type="Proteomes" id="UP000238563">
    <property type="component" value="Unassembled WGS sequence"/>
</dbReference>
<keyword evidence="5" id="KW-1185">Reference proteome</keyword>
<feature type="region of interest" description="Disordered" evidence="1">
    <location>
        <begin position="181"/>
        <end position="211"/>
    </location>
</feature>
<organism evidence="4 5">
    <name type="scientific">Phyllobacterium myrsinacearum</name>
    <dbReference type="NCBI Taxonomy" id="28101"/>
    <lineage>
        <taxon>Bacteria</taxon>
        <taxon>Pseudomonadati</taxon>
        <taxon>Pseudomonadota</taxon>
        <taxon>Alphaproteobacteria</taxon>
        <taxon>Hyphomicrobiales</taxon>
        <taxon>Phyllobacteriaceae</taxon>
        <taxon>Phyllobacterium</taxon>
    </lineage>
</organism>
<dbReference type="InterPro" id="IPR021068">
    <property type="entry name" value="HTH_DNA-bd"/>
</dbReference>
<protein>
    <submittedName>
        <fullName evidence="4">Uncharacterized protein</fullName>
    </submittedName>
</protein>
<proteinExistence type="predicted"/>
<dbReference type="InterPro" id="IPR048017">
    <property type="entry name" value="Y4cF-like"/>
</dbReference>
<sequence length="398" mass="44661">MAYDSANYSLKDLLRPVVAAEDALARLDERVARKGDFGELGSRQSKDGLLRENEGWIARSHFMEACNALWLAGELVHVEDLVLHDARMDIRTPTHELTRAHAILRTRRQIASSAAQWALSPKGIASLRGRWGSDALLAPIVSEPVRRLDVEAAPEPGSEAESAFEEELAKLDALLDRSERLLKQPKPTRDNPPARVETTSPGHLTPDGDSLVYDPDWDEDGRMEEWFAVMDRTRDLPPMLAAALLWDAWEEIEPLQHQHWLGPMLVASMLRERLKTRAHLAVFNAGLRAIPRDRRRARDRNARLTAFLEAAQSSAIASLKEIDRLSLARVQMERKLKDRRSTSSLPGMIDLILSRPMVSTALIAKELKVTPRGALNLIGELGVREMTGRGRYRAWGIV</sequence>
<dbReference type="Pfam" id="PF07756">
    <property type="entry name" value="DUF1612"/>
    <property type="match status" value="1"/>
</dbReference>
<dbReference type="Pfam" id="PF11972">
    <property type="entry name" value="HTH_13"/>
    <property type="match status" value="1"/>
</dbReference>
<accession>A0A2S9JR11</accession>
<reference evidence="4 5" key="1">
    <citation type="submission" date="2018-02" db="EMBL/GenBank/DDBJ databases">
        <title>The draft genome of Phyllobacterium myrsinacearum DSM5892.</title>
        <authorList>
            <person name="Li L."/>
            <person name="Liu L."/>
            <person name="Zhang X."/>
            <person name="Wang T."/>
        </authorList>
    </citation>
    <scope>NUCLEOTIDE SEQUENCE [LARGE SCALE GENOMIC DNA]</scope>
    <source>
        <strain evidence="4 5">DSM 5892</strain>
    </source>
</reference>
<dbReference type="OrthoDB" id="7989940at2"/>
<dbReference type="InterPro" id="IPR011670">
    <property type="entry name" value="DUF1612"/>
</dbReference>
<feature type="domain" description="DUF1612" evidence="2">
    <location>
        <begin position="211"/>
        <end position="337"/>
    </location>
</feature>
<dbReference type="AlphaFoldDB" id="A0A2S9JR11"/>
<evidence type="ECO:0000259" key="2">
    <source>
        <dbReference type="Pfam" id="PF07756"/>
    </source>
</evidence>
<evidence type="ECO:0000259" key="3">
    <source>
        <dbReference type="Pfam" id="PF11972"/>
    </source>
</evidence>
<feature type="domain" description="HTH DNA binding" evidence="3">
    <location>
        <begin position="345"/>
        <end position="398"/>
    </location>
</feature>
<evidence type="ECO:0000313" key="4">
    <source>
        <dbReference type="EMBL" id="PRD55634.1"/>
    </source>
</evidence>
<evidence type="ECO:0000256" key="1">
    <source>
        <dbReference type="SAM" id="MobiDB-lite"/>
    </source>
</evidence>
<dbReference type="NCBIfam" id="NF040876">
    <property type="entry name" value="RHE_PE00001_fam"/>
    <property type="match status" value="1"/>
</dbReference>
<name>A0A2S9JR11_9HYPH</name>